<reference evidence="1" key="1">
    <citation type="journal article" date="2015" name="Nature">
        <title>Complex archaea that bridge the gap between prokaryotes and eukaryotes.</title>
        <authorList>
            <person name="Spang A."/>
            <person name="Saw J.H."/>
            <person name="Jorgensen S.L."/>
            <person name="Zaremba-Niedzwiedzka K."/>
            <person name="Martijn J."/>
            <person name="Lind A.E."/>
            <person name="van Eijk R."/>
            <person name="Schleper C."/>
            <person name="Guy L."/>
            <person name="Ettema T.J."/>
        </authorList>
    </citation>
    <scope>NUCLEOTIDE SEQUENCE</scope>
</reference>
<organism evidence="1">
    <name type="scientific">marine sediment metagenome</name>
    <dbReference type="NCBI Taxonomy" id="412755"/>
    <lineage>
        <taxon>unclassified sequences</taxon>
        <taxon>metagenomes</taxon>
        <taxon>ecological metagenomes</taxon>
    </lineage>
</organism>
<proteinExistence type="predicted"/>
<dbReference type="AlphaFoldDB" id="A0A0F9ICU1"/>
<protein>
    <submittedName>
        <fullName evidence="1">Uncharacterized protein</fullName>
    </submittedName>
</protein>
<gene>
    <name evidence="1" type="ORF">LCGC14_1674690</name>
</gene>
<evidence type="ECO:0000313" key="1">
    <source>
        <dbReference type="EMBL" id="KKM17544.1"/>
    </source>
</evidence>
<sequence length="86" mass="10302">MKYNTPHKRRILYRKSEQNKYDLENKENTQDNPKFADNIINAIQTLHDSDYEQIPATLLEDLWDVYYSVTPNIDFETVTNAWGNEY</sequence>
<accession>A0A0F9ICU1</accession>
<dbReference type="EMBL" id="LAZR01014424">
    <property type="protein sequence ID" value="KKM17544.1"/>
    <property type="molecule type" value="Genomic_DNA"/>
</dbReference>
<name>A0A0F9ICU1_9ZZZZ</name>
<comment type="caution">
    <text evidence="1">The sequence shown here is derived from an EMBL/GenBank/DDBJ whole genome shotgun (WGS) entry which is preliminary data.</text>
</comment>